<sequence length="405" mass="44974">MPYVPMPGAMPRGWSFRQNQNSERTLGQNSVASQKQSVMPQEVESVLESVAELPYESDDYDTPYRNDVKEVIGTNVGSTTNKLPKRSYELKTSRSCHNSKQRNKSFEPQPIYRSKHNDAYKRSFSKEEPKYDEPSVEESIPIADASFVPDVLPTARKTLSSQQYSYLSSDQPTIALFGGSGVTGGHFLTAALDAGYNVQCLPADDPREMGQQSQWDAIKLGLQDVEQLQAIVHCADYVVIMLNDVMPGKNEYPAGFLASFIERLYGVLREEATVKVVLLQATSLAIDVRGRIPVMSKLIKSVAHRRNSFLQDQDAAIDRIGIEHGLRKYNDENRSVSMAPPHFRFIVTRPSVLLQDGPSSKKLAASKSQPGPFPVAHIDLADFSLGALTTEKMFDSSPYVVADSF</sequence>
<gene>
    <name evidence="2" type="ORF">ACOF00016_LOCUS9946</name>
</gene>
<reference evidence="2" key="1">
    <citation type="submission" date="2021-01" db="EMBL/GenBank/DDBJ databases">
        <authorList>
            <person name="Corre E."/>
            <person name="Pelletier E."/>
            <person name="Niang G."/>
            <person name="Scheremetjew M."/>
            <person name="Finn R."/>
            <person name="Kale V."/>
            <person name="Holt S."/>
            <person name="Cochrane G."/>
            <person name="Meng A."/>
            <person name="Brown T."/>
            <person name="Cohen L."/>
        </authorList>
    </citation>
    <scope>NUCLEOTIDE SEQUENCE</scope>
    <source>
        <strain evidence="2">CCMP127</strain>
    </source>
</reference>
<protein>
    <recommendedName>
        <fullName evidence="3">NAD(P)-binding domain-containing protein</fullName>
    </recommendedName>
</protein>
<name>A0A7S3L7I7_9STRA</name>
<dbReference type="EMBL" id="HBIM01012093">
    <property type="protein sequence ID" value="CAE0412686.1"/>
    <property type="molecule type" value="Transcribed_RNA"/>
</dbReference>
<dbReference type="InterPro" id="IPR036291">
    <property type="entry name" value="NAD(P)-bd_dom_sf"/>
</dbReference>
<accession>A0A7S3L7I7</accession>
<evidence type="ECO:0000313" key="2">
    <source>
        <dbReference type="EMBL" id="CAE0412686.1"/>
    </source>
</evidence>
<dbReference type="Gene3D" id="3.40.50.720">
    <property type="entry name" value="NAD(P)-binding Rossmann-like Domain"/>
    <property type="match status" value="1"/>
</dbReference>
<evidence type="ECO:0008006" key="3">
    <source>
        <dbReference type="Google" id="ProtNLM"/>
    </source>
</evidence>
<organism evidence="2">
    <name type="scientific">Amphora coffeiformis</name>
    <dbReference type="NCBI Taxonomy" id="265554"/>
    <lineage>
        <taxon>Eukaryota</taxon>
        <taxon>Sar</taxon>
        <taxon>Stramenopiles</taxon>
        <taxon>Ochrophyta</taxon>
        <taxon>Bacillariophyta</taxon>
        <taxon>Bacillariophyceae</taxon>
        <taxon>Bacillariophycidae</taxon>
        <taxon>Thalassiophysales</taxon>
        <taxon>Catenulaceae</taxon>
        <taxon>Amphora</taxon>
    </lineage>
</organism>
<evidence type="ECO:0000256" key="1">
    <source>
        <dbReference type="SAM" id="MobiDB-lite"/>
    </source>
</evidence>
<dbReference type="AlphaFoldDB" id="A0A7S3L7I7"/>
<proteinExistence type="predicted"/>
<dbReference type="SUPFAM" id="SSF51735">
    <property type="entry name" value="NAD(P)-binding Rossmann-fold domains"/>
    <property type="match status" value="1"/>
</dbReference>
<feature type="region of interest" description="Disordered" evidence="1">
    <location>
        <begin position="76"/>
        <end position="137"/>
    </location>
</feature>
<feature type="compositionally biased region" description="Basic and acidic residues" evidence="1">
    <location>
        <begin position="115"/>
        <end position="133"/>
    </location>
</feature>